<feature type="transmembrane region" description="Helical" evidence="1">
    <location>
        <begin position="12"/>
        <end position="34"/>
    </location>
</feature>
<comment type="caution">
    <text evidence="2">The sequence shown here is derived from an EMBL/GenBank/DDBJ whole genome shotgun (WGS) entry which is preliminary data.</text>
</comment>
<accession>A0ABS7CVQ3</accession>
<keyword evidence="1" id="KW-1133">Transmembrane helix</keyword>
<evidence type="ECO:0000313" key="2">
    <source>
        <dbReference type="EMBL" id="MBW7467954.1"/>
    </source>
</evidence>
<gene>
    <name evidence="2" type="ORF">K0O23_12840</name>
</gene>
<proteinExistence type="predicted"/>
<keyword evidence="1" id="KW-0812">Transmembrane</keyword>
<keyword evidence="3" id="KW-1185">Reference proteome</keyword>
<dbReference type="RefSeq" id="WP_219877829.1">
    <property type="nucleotide sequence ID" value="NZ_JAHYXK010000010.1"/>
</dbReference>
<evidence type="ECO:0000256" key="1">
    <source>
        <dbReference type="SAM" id="Phobius"/>
    </source>
</evidence>
<evidence type="ECO:0000313" key="3">
    <source>
        <dbReference type="Proteomes" id="UP000813018"/>
    </source>
</evidence>
<reference evidence="2 3" key="1">
    <citation type="journal article" date="2016" name="Int. J. Syst. Evol. Microbiol.">
        <title>Pontibacter aydingkolensis sp. nov., isolated from soil of a salt lake.</title>
        <authorList>
            <person name="Osman G."/>
            <person name="Zhang T."/>
            <person name="Lou K."/>
            <person name="Gao Y."/>
            <person name="Chang W."/>
            <person name="Lin Q."/>
            <person name="Yang H.M."/>
            <person name="Huo X.D."/>
            <person name="Wang N."/>
        </authorList>
    </citation>
    <scope>NUCLEOTIDE SEQUENCE [LARGE SCALE GENOMIC DNA]</scope>
    <source>
        <strain evidence="2 3">KACC 19255</strain>
    </source>
</reference>
<sequence>MQFGFKRRLKYTRWLVIASMAGSFLTYFTGMMGLGEFYPFANWKLFTQPLGSKNHYQEYRVYTLPIGDTAWQRQPVISGSESYTKDEYIYTLNSLTQHALADSAAFHTRLLTFVKYISPPASAYKIVQETYQPLEYVRNPQHYDTLTVIRF</sequence>
<dbReference type="EMBL" id="JAHYXK010000010">
    <property type="protein sequence ID" value="MBW7467954.1"/>
    <property type="molecule type" value="Genomic_DNA"/>
</dbReference>
<name>A0ABS7CVQ3_9BACT</name>
<keyword evidence="1" id="KW-0472">Membrane</keyword>
<organism evidence="2 3">
    <name type="scientific">Pontibacter aydingkolensis</name>
    <dbReference type="NCBI Taxonomy" id="1911536"/>
    <lineage>
        <taxon>Bacteria</taxon>
        <taxon>Pseudomonadati</taxon>
        <taxon>Bacteroidota</taxon>
        <taxon>Cytophagia</taxon>
        <taxon>Cytophagales</taxon>
        <taxon>Hymenobacteraceae</taxon>
        <taxon>Pontibacter</taxon>
    </lineage>
</organism>
<evidence type="ECO:0008006" key="4">
    <source>
        <dbReference type="Google" id="ProtNLM"/>
    </source>
</evidence>
<dbReference type="Proteomes" id="UP000813018">
    <property type="component" value="Unassembled WGS sequence"/>
</dbReference>
<protein>
    <recommendedName>
        <fullName evidence="4">GyrI-like small molecule binding domain-containing protein</fullName>
    </recommendedName>
</protein>